<proteinExistence type="predicted"/>
<protein>
    <submittedName>
        <fullName evidence="3">Phage tail protein</fullName>
    </submittedName>
</protein>
<sequence>MSDTERALVQTLRNQRTYGKYRGFVVDNADPDRRGRVKVQVPALLGDQATDWALPCVPYGGLADQGWFCVPEVGAQVWVEFEGGDLTYPIWTGTFWQAAGDPPAEATAQPQSHVFKTAGGHYLSFEDSSGSEQVHLQHAGGATLDIDAEGTVALTDQNGAHLTLDAAAGELVLEDANGNSLTMTASGVTVQDASGNKIEMAASGITVKAMKIVVDGQQVLLGGEGGEPVIKGQSFLTLFATHIHTCTAPGSPTSPPIPQGEMSSLSFKVKTA</sequence>
<evidence type="ECO:0000313" key="3">
    <source>
        <dbReference type="EMBL" id="MBK7677295.1"/>
    </source>
</evidence>
<dbReference type="Pfam" id="PF04717">
    <property type="entry name" value="Phage_base_V"/>
    <property type="match status" value="1"/>
</dbReference>
<dbReference type="SUPFAM" id="SSF69349">
    <property type="entry name" value="Phage fibre proteins"/>
    <property type="match status" value="1"/>
</dbReference>
<reference evidence="3 4" key="1">
    <citation type="submission" date="2020-10" db="EMBL/GenBank/DDBJ databases">
        <title>Connecting structure to function with the recovery of over 1000 high-quality activated sludge metagenome-assembled genomes encoding full-length rRNA genes using long-read sequencing.</title>
        <authorList>
            <person name="Singleton C.M."/>
            <person name="Petriglieri F."/>
            <person name="Kristensen J.M."/>
            <person name="Kirkegaard R.H."/>
            <person name="Michaelsen T.Y."/>
            <person name="Andersen M.H."/>
            <person name="Karst S.M."/>
            <person name="Dueholm M.S."/>
            <person name="Nielsen P.H."/>
            <person name="Albertsen M."/>
        </authorList>
    </citation>
    <scope>NUCLEOTIDE SEQUENCE [LARGE SCALE GENOMIC DNA]</scope>
    <source>
        <strain evidence="3">EsbW_18-Q3-R4-48_BATAC.285</strain>
    </source>
</reference>
<organism evidence="3 4">
    <name type="scientific">Candidatus Accumulibacter proximus</name>
    <dbReference type="NCBI Taxonomy" id="2954385"/>
    <lineage>
        <taxon>Bacteria</taxon>
        <taxon>Pseudomonadati</taxon>
        <taxon>Pseudomonadota</taxon>
        <taxon>Betaproteobacteria</taxon>
        <taxon>Candidatus Accumulibacter</taxon>
    </lineage>
</organism>
<name>A0A935Q543_9PROT</name>
<dbReference type="InterPro" id="IPR006531">
    <property type="entry name" value="Gp5/Vgr_OB"/>
</dbReference>
<dbReference type="Gene3D" id="2.40.50.230">
    <property type="entry name" value="Gp5 N-terminal domain"/>
    <property type="match status" value="1"/>
</dbReference>
<dbReference type="InterPro" id="IPR037026">
    <property type="entry name" value="Vgr_OB-fold_dom_sf"/>
</dbReference>
<dbReference type="AlphaFoldDB" id="A0A935Q543"/>
<dbReference type="SUPFAM" id="SSF69255">
    <property type="entry name" value="gp5 N-terminal domain-like"/>
    <property type="match status" value="1"/>
</dbReference>
<feature type="region of interest" description="Disordered" evidence="1">
    <location>
        <begin position="249"/>
        <end position="272"/>
    </location>
</feature>
<evidence type="ECO:0000256" key="1">
    <source>
        <dbReference type="SAM" id="MobiDB-lite"/>
    </source>
</evidence>
<dbReference type="Proteomes" id="UP000697998">
    <property type="component" value="Unassembled WGS sequence"/>
</dbReference>
<evidence type="ECO:0000313" key="4">
    <source>
        <dbReference type="Proteomes" id="UP000697998"/>
    </source>
</evidence>
<dbReference type="EMBL" id="JADJMH010000034">
    <property type="protein sequence ID" value="MBK7677295.1"/>
    <property type="molecule type" value="Genomic_DNA"/>
</dbReference>
<dbReference type="Gene3D" id="3.10.450.190">
    <property type="match status" value="1"/>
</dbReference>
<feature type="domain" description="Gp5/Type VI secretion system Vgr protein OB-fold" evidence="2">
    <location>
        <begin position="21"/>
        <end position="96"/>
    </location>
</feature>
<accession>A0A935Q543</accession>
<comment type="caution">
    <text evidence="3">The sequence shown here is derived from an EMBL/GenBank/DDBJ whole genome shotgun (WGS) entry which is preliminary data.</text>
</comment>
<gene>
    <name evidence="3" type="ORF">IPJ27_22455</name>
</gene>
<evidence type="ECO:0000259" key="2">
    <source>
        <dbReference type="Pfam" id="PF04717"/>
    </source>
</evidence>